<reference evidence="2 3" key="1">
    <citation type="submission" date="2021-01" db="EMBL/GenBank/DDBJ databases">
        <title>Whole genome shotgun sequence of Cellulomonas phragmiteti NBRC 110785.</title>
        <authorList>
            <person name="Komaki H."/>
            <person name="Tamura T."/>
        </authorList>
    </citation>
    <scope>NUCLEOTIDE SEQUENCE [LARGE SCALE GENOMIC DNA]</scope>
    <source>
        <strain evidence="2 3">NBRC 110785</strain>
    </source>
</reference>
<dbReference type="InterPro" id="IPR014922">
    <property type="entry name" value="YdhG-like"/>
</dbReference>
<organism evidence="2 3">
    <name type="scientific">Cellulomonas phragmiteti</name>
    <dbReference type="NCBI Taxonomy" id="478780"/>
    <lineage>
        <taxon>Bacteria</taxon>
        <taxon>Bacillati</taxon>
        <taxon>Actinomycetota</taxon>
        <taxon>Actinomycetes</taxon>
        <taxon>Micrococcales</taxon>
        <taxon>Cellulomonadaceae</taxon>
        <taxon>Cellulomonas</taxon>
    </lineage>
</organism>
<comment type="caution">
    <text evidence="2">The sequence shown here is derived from an EMBL/GenBank/DDBJ whole genome shotgun (WGS) entry which is preliminary data.</text>
</comment>
<keyword evidence="3" id="KW-1185">Reference proteome</keyword>
<gene>
    <name evidence="2" type="ORF">Cph01nite_27880</name>
</gene>
<evidence type="ECO:0000259" key="1">
    <source>
        <dbReference type="Pfam" id="PF08818"/>
    </source>
</evidence>
<dbReference type="Pfam" id="PF08818">
    <property type="entry name" value="DUF1801"/>
    <property type="match status" value="1"/>
</dbReference>
<accession>A0ABQ4DNU4</accession>
<feature type="domain" description="YdhG-like" evidence="1">
    <location>
        <begin position="27"/>
        <end position="130"/>
    </location>
</feature>
<dbReference type="RefSeq" id="WP_203675239.1">
    <property type="nucleotide sequence ID" value="NZ_BONP01000018.1"/>
</dbReference>
<protein>
    <recommendedName>
        <fullName evidence="1">YdhG-like domain-containing protein</fullName>
    </recommendedName>
</protein>
<evidence type="ECO:0000313" key="3">
    <source>
        <dbReference type="Proteomes" id="UP000614741"/>
    </source>
</evidence>
<sequence>MAGTVHEQGEGGVDVGAFLAAVTHERRRDEAHRLVTLFARATGQDARMWGGGVVGFGRYHYRYATGRQGDAAAAGFSPRKAALTLYFPLGFEGLEAPRARLGPHTTSASCLYVKRLDAIDTDVLEDMVRRSYDRVVAHVWE</sequence>
<dbReference type="Proteomes" id="UP000614741">
    <property type="component" value="Unassembled WGS sequence"/>
</dbReference>
<dbReference type="EMBL" id="BONP01000018">
    <property type="protein sequence ID" value="GIG41026.1"/>
    <property type="molecule type" value="Genomic_DNA"/>
</dbReference>
<name>A0ABQ4DNU4_9CELL</name>
<evidence type="ECO:0000313" key="2">
    <source>
        <dbReference type="EMBL" id="GIG41026.1"/>
    </source>
</evidence>
<proteinExistence type="predicted"/>